<protein>
    <submittedName>
        <fullName evidence="1">Uncharacterized protein</fullName>
    </submittedName>
</protein>
<organism evidence="1 2">
    <name type="scientific">Ancylostoma ceylanicum</name>
    <dbReference type="NCBI Taxonomy" id="53326"/>
    <lineage>
        <taxon>Eukaryota</taxon>
        <taxon>Metazoa</taxon>
        <taxon>Ecdysozoa</taxon>
        <taxon>Nematoda</taxon>
        <taxon>Chromadorea</taxon>
        <taxon>Rhabditida</taxon>
        <taxon>Rhabditina</taxon>
        <taxon>Rhabditomorpha</taxon>
        <taxon>Strongyloidea</taxon>
        <taxon>Ancylostomatidae</taxon>
        <taxon>Ancylostomatinae</taxon>
        <taxon>Ancylostoma</taxon>
    </lineage>
</organism>
<sequence length="322" mass="35377">MSERSQIANLAELEAFSLDEPNQRDELVSRKMRLHKLMSAVQEIAEQNVAQMSLSLKAIQDRLETLRKLPSMLESQVDGGQRSQSKAGEELASRARACIDSECGKIDNELGKLRGVEKQLNKTVALVTGALPSTINEVLAQVSSHVVPGPSTARPVEPAIPYALSDDDVRQNMEYHAGSNPIADAHGEFQRRNIGSQVPTRVMPSPSSSQCGFNNIGSQLDVGHMFAAMALPDVETFSDPQGKGFSEFVMRFSMKYGNLGLRNEMLVHLLFSKLDGYPKAVAEALPKHVREGSFQDITEALSNKFKQNESAAQIIIIIYYMG</sequence>
<comment type="caution">
    <text evidence="1">The sequence shown here is derived from an EMBL/GenBank/DDBJ whole genome shotgun (WGS) entry which is preliminary data.</text>
</comment>
<evidence type="ECO:0000313" key="2">
    <source>
        <dbReference type="Proteomes" id="UP000024635"/>
    </source>
</evidence>
<dbReference type="AlphaFoldDB" id="A0A016TPI2"/>
<gene>
    <name evidence="1" type="primary">Acey_s0085.g1870</name>
    <name evidence="1" type="ORF">Y032_0085g1870</name>
</gene>
<evidence type="ECO:0000313" key="1">
    <source>
        <dbReference type="EMBL" id="EYC04929.1"/>
    </source>
</evidence>
<proteinExistence type="predicted"/>
<dbReference type="EMBL" id="JARK01001421">
    <property type="protein sequence ID" value="EYC04929.1"/>
    <property type="molecule type" value="Genomic_DNA"/>
</dbReference>
<keyword evidence="2" id="KW-1185">Reference proteome</keyword>
<dbReference type="Proteomes" id="UP000024635">
    <property type="component" value="Unassembled WGS sequence"/>
</dbReference>
<dbReference type="OrthoDB" id="5887187at2759"/>
<name>A0A016TPI2_9BILA</name>
<accession>A0A016TPI2</accession>
<reference evidence="2" key="1">
    <citation type="journal article" date="2015" name="Nat. Genet.">
        <title>The genome and transcriptome of the zoonotic hookworm Ancylostoma ceylanicum identify infection-specific gene families.</title>
        <authorList>
            <person name="Schwarz E.M."/>
            <person name="Hu Y."/>
            <person name="Antoshechkin I."/>
            <person name="Miller M.M."/>
            <person name="Sternberg P.W."/>
            <person name="Aroian R.V."/>
        </authorList>
    </citation>
    <scope>NUCLEOTIDE SEQUENCE</scope>
    <source>
        <strain evidence="2">HY135</strain>
    </source>
</reference>